<evidence type="ECO:0000256" key="6">
    <source>
        <dbReference type="SAM" id="MobiDB-lite"/>
    </source>
</evidence>
<dbReference type="GO" id="GO:0003677">
    <property type="term" value="F:DNA binding"/>
    <property type="evidence" value="ECO:0007669"/>
    <property type="project" value="UniProtKB-KW"/>
</dbReference>
<keyword evidence="2" id="KW-0479">Metal-binding</keyword>
<evidence type="ECO:0000256" key="1">
    <source>
        <dbReference type="ARBA" id="ARBA00005690"/>
    </source>
</evidence>
<keyword evidence="4" id="KW-0862">Zinc</keyword>
<comment type="caution">
    <text evidence="8">The sequence shown here is derived from an EMBL/GenBank/DDBJ whole genome shotgun (WGS) entry which is preliminary data.</text>
</comment>
<evidence type="ECO:0000256" key="4">
    <source>
        <dbReference type="ARBA" id="ARBA00022833"/>
    </source>
</evidence>
<evidence type="ECO:0000256" key="3">
    <source>
        <dbReference type="ARBA" id="ARBA00022771"/>
    </source>
</evidence>
<dbReference type="AlphaFoldDB" id="A0AAQ4FIT0"/>
<organism evidence="8 9">
    <name type="scientific">Amblyomma americanum</name>
    <name type="common">Lone star tick</name>
    <dbReference type="NCBI Taxonomy" id="6943"/>
    <lineage>
        <taxon>Eukaryota</taxon>
        <taxon>Metazoa</taxon>
        <taxon>Ecdysozoa</taxon>
        <taxon>Arthropoda</taxon>
        <taxon>Chelicerata</taxon>
        <taxon>Arachnida</taxon>
        <taxon>Acari</taxon>
        <taxon>Parasitiformes</taxon>
        <taxon>Ixodida</taxon>
        <taxon>Ixodoidea</taxon>
        <taxon>Ixodidae</taxon>
        <taxon>Amblyomminae</taxon>
        <taxon>Amblyomma</taxon>
    </lineage>
</organism>
<feature type="domain" description="OB" evidence="7">
    <location>
        <begin position="107"/>
        <end position="184"/>
    </location>
</feature>
<reference evidence="8 9" key="1">
    <citation type="journal article" date="2023" name="Arcadia Sci">
        <title>De novo assembly of a long-read Amblyomma americanum tick genome.</title>
        <authorList>
            <person name="Chou S."/>
            <person name="Poskanzer K.E."/>
            <person name="Rollins M."/>
            <person name="Thuy-Boun P.S."/>
        </authorList>
    </citation>
    <scope>NUCLEOTIDE SEQUENCE [LARGE SCALE GENOMIC DNA]</scope>
    <source>
        <strain evidence="8">F_SG_1</strain>
        <tissue evidence="8">Salivary glands</tissue>
    </source>
</reference>
<dbReference type="InterPro" id="IPR012340">
    <property type="entry name" value="NA-bd_OB-fold"/>
</dbReference>
<comment type="similarity">
    <text evidence="1">Belongs to the replication factor A protein 1 family.</text>
</comment>
<evidence type="ECO:0000256" key="2">
    <source>
        <dbReference type="ARBA" id="ARBA00022723"/>
    </source>
</evidence>
<dbReference type="EMBL" id="JARKHS020002584">
    <property type="protein sequence ID" value="KAK8786621.1"/>
    <property type="molecule type" value="Genomic_DNA"/>
</dbReference>
<keyword evidence="9" id="KW-1185">Reference proteome</keyword>
<feature type="compositionally biased region" description="Low complexity" evidence="6">
    <location>
        <begin position="66"/>
        <end position="79"/>
    </location>
</feature>
<sequence>MQGRNVEELFNKKEIVVNRQVRLDEYVYYKENTRHVIVFLRLTALNEESSRGRLLQNHVAASSAVGAPSAGAAAPPSSAETARHAPPVDKIVPIAMLSSDGYSSREWTITATVVEKSEEVPFKNGKGKFFEMYLRDQSGEIRAVAFHSHCDRLFGCFHKNKKYDISNGKVQESTRGNTDYEIVLDWGTKVKEHQ</sequence>
<gene>
    <name evidence="8" type="ORF">V5799_023603</name>
</gene>
<dbReference type="Proteomes" id="UP001321473">
    <property type="component" value="Unassembled WGS sequence"/>
</dbReference>
<feature type="region of interest" description="Disordered" evidence="6">
    <location>
        <begin position="66"/>
        <end position="85"/>
    </location>
</feature>
<dbReference type="InterPro" id="IPR004365">
    <property type="entry name" value="NA-bd_OB_tRNA"/>
</dbReference>
<accession>A0AAQ4FIT0</accession>
<dbReference type="GO" id="GO:0008270">
    <property type="term" value="F:zinc ion binding"/>
    <property type="evidence" value="ECO:0007669"/>
    <property type="project" value="UniProtKB-KW"/>
</dbReference>
<evidence type="ECO:0000256" key="5">
    <source>
        <dbReference type="ARBA" id="ARBA00023125"/>
    </source>
</evidence>
<keyword evidence="5" id="KW-0238">DNA-binding</keyword>
<proteinExistence type="inferred from homology"/>
<evidence type="ECO:0000313" key="8">
    <source>
        <dbReference type="EMBL" id="KAK8786621.1"/>
    </source>
</evidence>
<dbReference type="SUPFAM" id="SSF50249">
    <property type="entry name" value="Nucleic acid-binding proteins"/>
    <property type="match status" value="1"/>
</dbReference>
<evidence type="ECO:0000259" key="7">
    <source>
        <dbReference type="Pfam" id="PF01336"/>
    </source>
</evidence>
<dbReference type="Gene3D" id="2.40.50.140">
    <property type="entry name" value="Nucleic acid-binding proteins"/>
    <property type="match status" value="1"/>
</dbReference>
<dbReference type="Pfam" id="PF01336">
    <property type="entry name" value="tRNA_anti-codon"/>
    <property type="match status" value="1"/>
</dbReference>
<keyword evidence="3" id="KW-0863">Zinc-finger</keyword>
<dbReference type="FunFam" id="2.40.50.140:FF:000041">
    <property type="entry name" value="Replication protein A subunit"/>
    <property type="match status" value="1"/>
</dbReference>
<evidence type="ECO:0000313" key="9">
    <source>
        <dbReference type="Proteomes" id="UP001321473"/>
    </source>
</evidence>
<protein>
    <recommendedName>
        <fullName evidence="7">OB domain-containing protein</fullName>
    </recommendedName>
</protein>
<name>A0AAQ4FIT0_AMBAM</name>